<evidence type="ECO:0008006" key="4">
    <source>
        <dbReference type="Google" id="ProtNLM"/>
    </source>
</evidence>
<dbReference type="RefSeq" id="WP_315999451.1">
    <property type="nucleotide sequence ID" value="NZ_JAWDJT010000012.1"/>
</dbReference>
<protein>
    <recommendedName>
        <fullName evidence="4">DUF418 domain-containing protein</fullName>
    </recommendedName>
</protein>
<evidence type="ECO:0000313" key="3">
    <source>
        <dbReference type="Proteomes" id="UP001250698"/>
    </source>
</evidence>
<accession>A0ABU3TKU1</accession>
<feature type="transmembrane region" description="Helical" evidence="1">
    <location>
        <begin position="100"/>
        <end position="117"/>
    </location>
</feature>
<name>A0ABU3TKU1_9BACT</name>
<proteinExistence type="predicted"/>
<dbReference type="EMBL" id="JAWDJT010000012">
    <property type="protein sequence ID" value="MDU0371993.1"/>
    <property type="molecule type" value="Genomic_DNA"/>
</dbReference>
<gene>
    <name evidence="2" type="ORF">ROI90_16430</name>
</gene>
<keyword evidence="1" id="KW-0812">Transmembrane</keyword>
<evidence type="ECO:0000256" key="1">
    <source>
        <dbReference type="SAM" id="Phobius"/>
    </source>
</evidence>
<dbReference type="Proteomes" id="UP001250698">
    <property type="component" value="Unassembled WGS sequence"/>
</dbReference>
<comment type="caution">
    <text evidence="2">The sequence shown here is derived from an EMBL/GenBank/DDBJ whole genome shotgun (WGS) entry which is preliminary data.</text>
</comment>
<feature type="transmembrane region" description="Helical" evidence="1">
    <location>
        <begin position="37"/>
        <end position="56"/>
    </location>
</feature>
<organism evidence="2 3">
    <name type="scientific">Hymenobacter endophyticus</name>
    <dbReference type="NCBI Taxonomy" id="3076335"/>
    <lineage>
        <taxon>Bacteria</taxon>
        <taxon>Pseudomonadati</taxon>
        <taxon>Bacteroidota</taxon>
        <taxon>Cytophagia</taxon>
        <taxon>Cytophagales</taxon>
        <taxon>Hymenobacteraceae</taxon>
        <taxon>Hymenobacter</taxon>
    </lineage>
</organism>
<evidence type="ECO:0000313" key="2">
    <source>
        <dbReference type="EMBL" id="MDU0371993.1"/>
    </source>
</evidence>
<sequence length="165" mass="18227">MFPMLSLIALTLVAFAQVALIRSVTLRPVPVTSTRFTLLRGGWAILLGFGGWLLLGPGFTEWALNRPELLVLLGVALLAYVDQISRHLLFAFSQQWNQRLVCGMYLATLAGGLLYLLDAPAPVSGWLIASRVLVVLLVLGTFYDRTKRRADRTRWEVTGPAACSR</sequence>
<keyword evidence="3" id="KW-1185">Reference proteome</keyword>
<reference evidence="2 3" key="1">
    <citation type="submission" date="2023-10" db="EMBL/GenBank/DDBJ databases">
        <title>Hymenobacter endophyticus sp. nov., an isolate from the leaf tissues of wheat.</title>
        <authorList>
            <person name="Dai Y."/>
        </authorList>
    </citation>
    <scope>NUCLEOTIDE SEQUENCE [LARGE SCALE GENOMIC DNA]</scope>
    <source>
        <strain evidence="2 3">ZK17L-C2</strain>
    </source>
</reference>
<feature type="transmembrane region" description="Helical" evidence="1">
    <location>
        <begin position="123"/>
        <end position="143"/>
    </location>
</feature>
<keyword evidence="1" id="KW-0472">Membrane</keyword>
<keyword evidence="1" id="KW-1133">Transmembrane helix</keyword>